<name>A0AA88N632_CHASR</name>
<keyword evidence="3" id="KW-1185">Reference proteome</keyword>
<gene>
    <name evidence="2" type="ORF">Q5P01_008099</name>
</gene>
<comment type="caution">
    <text evidence="2">The sequence shown here is derived from an EMBL/GenBank/DDBJ whole genome shotgun (WGS) entry which is preliminary data.</text>
</comment>
<dbReference type="AlphaFoldDB" id="A0AA88N632"/>
<dbReference type="Proteomes" id="UP001187415">
    <property type="component" value="Unassembled WGS sequence"/>
</dbReference>
<feature type="region of interest" description="Disordered" evidence="1">
    <location>
        <begin position="51"/>
        <end position="76"/>
    </location>
</feature>
<feature type="compositionally biased region" description="Basic residues" evidence="1">
    <location>
        <begin position="1"/>
        <end position="12"/>
    </location>
</feature>
<feature type="compositionally biased region" description="Basic and acidic residues" evidence="1">
    <location>
        <begin position="13"/>
        <end position="23"/>
    </location>
</feature>
<evidence type="ECO:0000256" key="1">
    <source>
        <dbReference type="SAM" id="MobiDB-lite"/>
    </source>
</evidence>
<evidence type="ECO:0000313" key="2">
    <source>
        <dbReference type="EMBL" id="KAK2851823.1"/>
    </source>
</evidence>
<reference evidence="2" key="1">
    <citation type="submission" date="2023-07" db="EMBL/GenBank/DDBJ databases">
        <title>Chromosome-level Genome Assembly of Striped Snakehead (Channa striata).</title>
        <authorList>
            <person name="Liu H."/>
        </authorList>
    </citation>
    <scope>NUCLEOTIDE SEQUENCE</scope>
    <source>
        <strain evidence="2">Gz</strain>
        <tissue evidence="2">Muscle</tissue>
    </source>
</reference>
<feature type="region of interest" description="Disordered" evidence="1">
    <location>
        <begin position="1"/>
        <end position="35"/>
    </location>
</feature>
<dbReference type="EMBL" id="JAUPFM010000005">
    <property type="protein sequence ID" value="KAK2851823.1"/>
    <property type="molecule type" value="Genomic_DNA"/>
</dbReference>
<proteinExistence type="predicted"/>
<evidence type="ECO:0000313" key="3">
    <source>
        <dbReference type="Proteomes" id="UP001187415"/>
    </source>
</evidence>
<sequence length="168" mass="18824">MSPQHRDRRRRAVGKDTDSEKISQHTSPRCKLAEGADFDKRMHMVKNAKLSRCTSGPDKDNWLHAPPANNKDPQPHTDLACSSTGGFAVSNGRIFPTWCPALRNPPCGSQCSTVSTQLQEMTHTCRVSHTSSSPESPKHLHIEPHLSNHLMLHYDFTERIQFSVTSEV</sequence>
<protein>
    <submittedName>
        <fullName evidence="2">Uncharacterized protein</fullName>
    </submittedName>
</protein>
<organism evidence="2 3">
    <name type="scientific">Channa striata</name>
    <name type="common">Snakehead murrel</name>
    <name type="synonym">Ophicephalus striatus</name>
    <dbReference type="NCBI Taxonomy" id="64152"/>
    <lineage>
        <taxon>Eukaryota</taxon>
        <taxon>Metazoa</taxon>
        <taxon>Chordata</taxon>
        <taxon>Craniata</taxon>
        <taxon>Vertebrata</taxon>
        <taxon>Euteleostomi</taxon>
        <taxon>Actinopterygii</taxon>
        <taxon>Neopterygii</taxon>
        <taxon>Teleostei</taxon>
        <taxon>Neoteleostei</taxon>
        <taxon>Acanthomorphata</taxon>
        <taxon>Anabantaria</taxon>
        <taxon>Anabantiformes</taxon>
        <taxon>Channoidei</taxon>
        <taxon>Channidae</taxon>
        <taxon>Channa</taxon>
    </lineage>
</organism>
<accession>A0AA88N632</accession>